<reference evidence="1 2" key="1">
    <citation type="journal article" date="2015" name="Nature">
        <title>rRNA introns, odd ribosomes, and small enigmatic genomes across a large radiation of phyla.</title>
        <authorList>
            <person name="Brown C.T."/>
            <person name="Hug L.A."/>
            <person name="Thomas B.C."/>
            <person name="Sharon I."/>
            <person name="Castelle C.J."/>
            <person name="Singh A."/>
            <person name="Wilkins M.J."/>
            <person name="Williams K.H."/>
            <person name="Banfield J.F."/>
        </authorList>
    </citation>
    <scope>NUCLEOTIDE SEQUENCE [LARGE SCALE GENOMIC DNA]</scope>
</reference>
<accession>A0A0G0UBZ1</accession>
<dbReference type="Proteomes" id="UP000034616">
    <property type="component" value="Unassembled WGS sequence"/>
</dbReference>
<organism evidence="1 2">
    <name type="scientific">Candidatus Uhrbacteria bacterium GW2011_GWC2_41_11</name>
    <dbReference type="NCBI Taxonomy" id="1618985"/>
    <lineage>
        <taxon>Bacteria</taxon>
        <taxon>Candidatus Uhriibacteriota</taxon>
    </lineage>
</organism>
<dbReference type="EMBL" id="LCAH01000012">
    <property type="protein sequence ID" value="KKR86499.1"/>
    <property type="molecule type" value="Genomic_DNA"/>
</dbReference>
<dbReference type="AlphaFoldDB" id="A0A0G0UBZ1"/>
<proteinExistence type="predicted"/>
<name>A0A0G0UBZ1_9BACT</name>
<gene>
    <name evidence="1" type="ORF">UU35_C0012G0016</name>
</gene>
<sequence>MDFQNVLDDNKRQIARARQLNVRAGQTVFPVMSEAEFVEWIITQSAGATSIAKISDPETLRLPSLNEELVTLVMDENPDQIEVFGTSVAVEYRAPYYGTMYAPHISLPESLVVNNGWLNLPDDAIRLPGGRLVDVSFSIRVSGSWSSDTFSGIDLVDLKEQVKNHLNENQWNMWTTKPTIVLPDITNDNAVIPEIIADDYGRCVVTNRYLFGYGTIRSTTSSWNSSVTWNAYWTRDWKEVEQIRAEAVIELEKAKVNVKLERDRQAIQQRAETARQEFRECYSNFYYSDALSGTELQRRFYDRYYTSFPSDLAGLKRYAKETKDIMTEVRDAIAIYEKKKIEEAARMAKAGERLLGILQSHYAICPICGKAQEWTLDQAEVGIQNGVVYPMCDCYYGGNALGIITSALDQGATVKNIVRVDNRDGNVLYRSMIGDYAAVSMAVYYKNGQWNLALVIDLEAFRSDGKVVFEIVWHQPTEFDLELQGLYRLRDSYDDQIRQAEEELRSEWNPVRKLSFRIGKNPKSGLDQWEAGDRSVKYVVDAKSSLLSEIQPGLIFYCREGRALVDSGRFRLILVNPYLQAGRNIEAEIAALEAKIKAEYEPVTSPVSKVEKLVTAPSNQRLDLSSLLGLNIQRL</sequence>
<evidence type="ECO:0000313" key="2">
    <source>
        <dbReference type="Proteomes" id="UP000034616"/>
    </source>
</evidence>
<comment type="caution">
    <text evidence="1">The sequence shown here is derived from an EMBL/GenBank/DDBJ whole genome shotgun (WGS) entry which is preliminary data.</text>
</comment>
<protein>
    <submittedName>
        <fullName evidence="1">Uncharacterized protein</fullName>
    </submittedName>
</protein>
<evidence type="ECO:0000313" key="1">
    <source>
        <dbReference type="EMBL" id="KKR86499.1"/>
    </source>
</evidence>